<sequence>MELYEGRTLNPVFRPNIFTKKEGIVVDGTGKGGVSGRGGGPGGSFEVALEQAGDDPKADQARVSSGKQVKQEDAHSTKPPSRGKASETHTVCAAPPSPSSQP</sequence>
<dbReference type="Proteomes" id="UP001391051">
    <property type="component" value="Unassembled WGS sequence"/>
</dbReference>
<reference evidence="2 3" key="1">
    <citation type="submission" date="2023-01" db="EMBL/GenBank/DDBJ databases">
        <title>Analysis of 21 Apiospora genomes using comparative genomics revels a genus with tremendous synthesis potential of carbohydrate active enzymes and secondary metabolites.</title>
        <authorList>
            <person name="Sorensen T."/>
        </authorList>
    </citation>
    <scope>NUCLEOTIDE SEQUENCE [LARGE SCALE GENOMIC DNA]</scope>
    <source>
        <strain evidence="2 3">CBS 24483</strain>
    </source>
</reference>
<evidence type="ECO:0000256" key="1">
    <source>
        <dbReference type="SAM" id="MobiDB-lite"/>
    </source>
</evidence>
<feature type="compositionally biased region" description="Gly residues" evidence="1">
    <location>
        <begin position="29"/>
        <end position="43"/>
    </location>
</feature>
<dbReference type="EMBL" id="JAQQWE010000001">
    <property type="protein sequence ID" value="KAK7965831.1"/>
    <property type="molecule type" value="Genomic_DNA"/>
</dbReference>
<feature type="region of interest" description="Disordered" evidence="1">
    <location>
        <begin position="26"/>
        <end position="102"/>
    </location>
</feature>
<comment type="caution">
    <text evidence="2">The sequence shown here is derived from an EMBL/GenBank/DDBJ whole genome shotgun (WGS) entry which is preliminary data.</text>
</comment>
<gene>
    <name evidence="2" type="ORF">PG986_000108</name>
</gene>
<evidence type="ECO:0000313" key="2">
    <source>
        <dbReference type="EMBL" id="KAK7965831.1"/>
    </source>
</evidence>
<keyword evidence="3" id="KW-1185">Reference proteome</keyword>
<dbReference type="GeneID" id="92069392"/>
<name>A0ABR1QT26_9PEZI</name>
<dbReference type="RefSeq" id="XP_066705223.1">
    <property type="nucleotide sequence ID" value="XM_066836330.1"/>
</dbReference>
<accession>A0ABR1QT26</accession>
<evidence type="ECO:0000313" key="3">
    <source>
        <dbReference type="Proteomes" id="UP001391051"/>
    </source>
</evidence>
<organism evidence="2 3">
    <name type="scientific">Apiospora aurea</name>
    <dbReference type="NCBI Taxonomy" id="335848"/>
    <lineage>
        <taxon>Eukaryota</taxon>
        <taxon>Fungi</taxon>
        <taxon>Dikarya</taxon>
        <taxon>Ascomycota</taxon>
        <taxon>Pezizomycotina</taxon>
        <taxon>Sordariomycetes</taxon>
        <taxon>Xylariomycetidae</taxon>
        <taxon>Amphisphaeriales</taxon>
        <taxon>Apiosporaceae</taxon>
        <taxon>Apiospora</taxon>
    </lineage>
</organism>
<protein>
    <submittedName>
        <fullName evidence="2">Uncharacterized protein</fullName>
    </submittedName>
</protein>
<proteinExistence type="predicted"/>